<dbReference type="PANTHER" id="PTHR47978">
    <property type="match status" value="1"/>
</dbReference>
<dbReference type="CDD" id="cd04123">
    <property type="entry name" value="Rab21"/>
    <property type="match status" value="1"/>
</dbReference>
<keyword evidence="3" id="KW-0813">Transport</keyword>
<protein>
    <recommendedName>
        <fullName evidence="2">Ras-related protein Rab-21</fullName>
    </recommendedName>
</protein>
<dbReference type="InterPro" id="IPR001806">
    <property type="entry name" value="Small_GTPase"/>
</dbReference>
<keyword evidence="5" id="KW-0653">Protein transport</keyword>
<dbReference type="Pfam" id="PF00071">
    <property type="entry name" value="Ras"/>
    <property type="match status" value="1"/>
</dbReference>
<comment type="similarity">
    <text evidence="1">Belongs to the small GTPase superfamily. Rab family.</text>
</comment>
<dbReference type="SUPFAM" id="SSF52540">
    <property type="entry name" value="P-loop containing nucleoside triphosphate hydrolases"/>
    <property type="match status" value="1"/>
</dbReference>
<keyword evidence="6" id="KW-0342">GTP-binding</keyword>
<dbReference type="GO" id="GO:0003924">
    <property type="term" value="F:GTPase activity"/>
    <property type="evidence" value="ECO:0007669"/>
    <property type="project" value="InterPro"/>
</dbReference>
<evidence type="ECO:0000256" key="10">
    <source>
        <dbReference type="ARBA" id="ARBA00037868"/>
    </source>
</evidence>
<dbReference type="SMART" id="SM00173">
    <property type="entry name" value="RAS"/>
    <property type="match status" value="1"/>
</dbReference>
<dbReference type="NCBIfam" id="TIGR00231">
    <property type="entry name" value="small_GTP"/>
    <property type="match status" value="1"/>
</dbReference>
<keyword evidence="7" id="KW-0472">Membrane</keyword>
<accession>A0A6A7GC11</accession>
<dbReference type="GO" id="GO:0015031">
    <property type="term" value="P:protein transport"/>
    <property type="evidence" value="ECO:0007669"/>
    <property type="project" value="UniProtKB-KW"/>
</dbReference>
<evidence type="ECO:0000256" key="5">
    <source>
        <dbReference type="ARBA" id="ARBA00022927"/>
    </source>
</evidence>
<evidence type="ECO:0000256" key="6">
    <source>
        <dbReference type="ARBA" id="ARBA00023134"/>
    </source>
</evidence>
<dbReference type="GO" id="GO:0012505">
    <property type="term" value="C:endomembrane system"/>
    <property type="evidence" value="ECO:0007669"/>
    <property type="project" value="UniProtKB-SubCell"/>
</dbReference>
<reference evidence="12" key="1">
    <citation type="submission" date="2017-11" db="EMBL/GenBank/DDBJ databases">
        <title>The sensing device of the deep-sea amphipod.</title>
        <authorList>
            <person name="Kobayashi H."/>
            <person name="Nagahama T."/>
            <person name="Arai W."/>
            <person name="Sasagawa Y."/>
            <person name="Umeda M."/>
            <person name="Hayashi T."/>
            <person name="Nikaido I."/>
            <person name="Watanabe H."/>
            <person name="Oguri K."/>
            <person name="Kitazato H."/>
            <person name="Fujioka K."/>
            <person name="Kido Y."/>
            <person name="Takami H."/>
        </authorList>
    </citation>
    <scope>NUCLEOTIDE SEQUENCE</scope>
    <source>
        <tissue evidence="12">Whole body</tissue>
    </source>
</reference>
<dbReference type="GO" id="GO:0005525">
    <property type="term" value="F:GTP binding"/>
    <property type="evidence" value="ECO:0007669"/>
    <property type="project" value="UniProtKB-KW"/>
</dbReference>
<keyword evidence="4" id="KW-0547">Nucleotide-binding</keyword>
<dbReference type="InterPro" id="IPR041833">
    <property type="entry name" value="Rab21"/>
</dbReference>
<dbReference type="PROSITE" id="PS51419">
    <property type="entry name" value="RAB"/>
    <property type="match status" value="1"/>
</dbReference>
<dbReference type="SMART" id="SM00174">
    <property type="entry name" value="RHO"/>
    <property type="match status" value="1"/>
</dbReference>
<evidence type="ECO:0000256" key="7">
    <source>
        <dbReference type="ARBA" id="ARBA00023136"/>
    </source>
</evidence>
<proteinExistence type="evidence at transcript level"/>
<keyword evidence="8" id="KW-0449">Lipoprotein</keyword>
<dbReference type="FunFam" id="3.40.50.300:FF:000550">
    <property type="entry name" value="ras-related protein Rab-21"/>
    <property type="match status" value="1"/>
</dbReference>
<dbReference type="AlphaFoldDB" id="A0A6A7GC11"/>
<evidence type="ECO:0000256" key="3">
    <source>
        <dbReference type="ARBA" id="ARBA00022448"/>
    </source>
</evidence>
<organism evidence="12">
    <name type="scientific">Hirondellea gigas</name>
    <dbReference type="NCBI Taxonomy" id="1518452"/>
    <lineage>
        <taxon>Eukaryota</taxon>
        <taxon>Metazoa</taxon>
        <taxon>Ecdysozoa</taxon>
        <taxon>Arthropoda</taxon>
        <taxon>Crustacea</taxon>
        <taxon>Multicrustacea</taxon>
        <taxon>Malacostraca</taxon>
        <taxon>Eumalacostraca</taxon>
        <taxon>Peracarida</taxon>
        <taxon>Amphipoda</taxon>
        <taxon>Amphilochidea</taxon>
        <taxon>Lysianassida</taxon>
        <taxon>Lysianassidira</taxon>
        <taxon>Lysianassoidea</taxon>
        <taxon>Lysianassidae</taxon>
        <taxon>Hirondellea</taxon>
    </lineage>
</organism>
<name>A0A6A7GC11_9CRUS</name>
<evidence type="ECO:0000313" key="12">
    <source>
        <dbReference type="EMBL" id="LAC27005.1"/>
    </source>
</evidence>
<feature type="compositionally biased region" description="Polar residues" evidence="11">
    <location>
        <begin position="192"/>
        <end position="201"/>
    </location>
</feature>
<evidence type="ECO:0000256" key="11">
    <source>
        <dbReference type="SAM" id="MobiDB-lite"/>
    </source>
</evidence>
<comment type="subcellular location">
    <subcellularLocation>
        <location evidence="10">Endomembrane system</location>
        <topology evidence="10">Lipid-anchor</topology>
    </subcellularLocation>
</comment>
<dbReference type="SMART" id="SM00175">
    <property type="entry name" value="RAB"/>
    <property type="match status" value="1"/>
</dbReference>
<evidence type="ECO:0000256" key="8">
    <source>
        <dbReference type="ARBA" id="ARBA00023288"/>
    </source>
</evidence>
<dbReference type="PRINTS" id="PR00449">
    <property type="entry name" value="RASTRNSFRMNG"/>
</dbReference>
<evidence type="ECO:0000256" key="1">
    <source>
        <dbReference type="ARBA" id="ARBA00006270"/>
    </source>
</evidence>
<keyword evidence="9" id="KW-0636">Prenylation</keyword>
<dbReference type="PROSITE" id="PS51421">
    <property type="entry name" value="RAS"/>
    <property type="match status" value="1"/>
</dbReference>
<evidence type="ECO:0000256" key="9">
    <source>
        <dbReference type="ARBA" id="ARBA00023289"/>
    </source>
</evidence>
<sequence length="201" mass="22520">MANRFKVVLLGEGRVGKTSILIRYIQNEYSSDRQSTVQASYLEKRLNIDSTSVRLAIWDTAGQERFHALGPIYYRDAHAALLVYDITDRQSFTKVQHWVKELRKIVGENIVLAIAANKCDLEKKSQVDWSDAEEYATSVGAQLFRTSAKSGKGLEQTFLEISKALLQKNASRPSNPSGRGGRRKNMLEDSTPIKSESSCCS</sequence>
<feature type="region of interest" description="Disordered" evidence="11">
    <location>
        <begin position="167"/>
        <end position="201"/>
    </location>
</feature>
<dbReference type="Gene3D" id="3.40.50.300">
    <property type="entry name" value="P-loop containing nucleotide triphosphate hydrolases"/>
    <property type="match status" value="1"/>
</dbReference>
<evidence type="ECO:0000256" key="4">
    <source>
        <dbReference type="ARBA" id="ARBA00022741"/>
    </source>
</evidence>
<dbReference type="GO" id="GO:0032482">
    <property type="term" value="P:Rab protein signal transduction"/>
    <property type="evidence" value="ECO:0007669"/>
    <property type="project" value="InterPro"/>
</dbReference>
<dbReference type="SMART" id="SM00176">
    <property type="entry name" value="RAN"/>
    <property type="match status" value="1"/>
</dbReference>
<dbReference type="EMBL" id="IACT01007893">
    <property type="protein sequence ID" value="LAC27005.1"/>
    <property type="molecule type" value="mRNA"/>
</dbReference>
<dbReference type="InterPro" id="IPR027417">
    <property type="entry name" value="P-loop_NTPase"/>
</dbReference>
<dbReference type="PROSITE" id="PS51420">
    <property type="entry name" value="RHO"/>
    <property type="match status" value="1"/>
</dbReference>
<dbReference type="InterPro" id="IPR005225">
    <property type="entry name" value="Small_GTP-bd"/>
</dbReference>
<evidence type="ECO:0000256" key="2">
    <source>
        <dbReference type="ARBA" id="ARBA00014900"/>
    </source>
</evidence>